<reference evidence="2" key="1">
    <citation type="journal article" date="2020" name="Stud. Mycol.">
        <title>101 Dothideomycetes genomes: a test case for predicting lifestyles and emergence of pathogens.</title>
        <authorList>
            <person name="Haridas S."/>
            <person name="Albert R."/>
            <person name="Binder M."/>
            <person name="Bloem J."/>
            <person name="Labutti K."/>
            <person name="Salamov A."/>
            <person name="Andreopoulos B."/>
            <person name="Baker S."/>
            <person name="Barry K."/>
            <person name="Bills G."/>
            <person name="Bluhm B."/>
            <person name="Cannon C."/>
            <person name="Castanera R."/>
            <person name="Culley D."/>
            <person name="Daum C."/>
            <person name="Ezra D."/>
            <person name="Gonzalez J."/>
            <person name="Henrissat B."/>
            <person name="Kuo A."/>
            <person name="Liang C."/>
            <person name="Lipzen A."/>
            <person name="Lutzoni F."/>
            <person name="Magnuson J."/>
            <person name="Mondo S."/>
            <person name="Nolan M."/>
            <person name="Ohm R."/>
            <person name="Pangilinan J."/>
            <person name="Park H.-J."/>
            <person name="Ramirez L."/>
            <person name="Alfaro M."/>
            <person name="Sun H."/>
            <person name="Tritt A."/>
            <person name="Yoshinaga Y."/>
            <person name="Zwiers L.-H."/>
            <person name="Turgeon B."/>
            <person name="Goodwin S."/>
            <person name="Spatafora J."/>
            <person name="Crous P."/>
            <person name="Grigoriev I."/>
        </authorList>
    </citation>
    <scope>NUCLEOTIDE SEQUENCE</scope>
    <source>
        <strain evidence="2">CBS 279.74</strain>
    </source>
</reference>
<keyword evidence="1" id="KW-1133">Transmembrane helix</keyword>
<feature type="transmembrane region" description="Helical" evidence="1">
    <location>
        <begin position="31"/>
        <end position="51"/>
    </location>
</feature>
<keyword evidence="1" id="KW-0812">Transmembrane</keyword>
<evidence type="ECO:0000313" key="2">
    <source>
        <dbReference type="EMBL" id="KAF2710852.1"/>
    </source>
</evidence>
<dbReference type="EMBL" id="MU005768">
    <property type="protein sequence ID" value="KAF2710852.1"/>
    <property type="molecule type" value="Genomic_DNA"/>
</dbReference>
<keyword evidence="3" id="KW-1185">Reference proteome</keyword>
<evidence type="ECO:0000256" key="1">
    <source>
        <dbReference type="SAM" id="Phobius"/>
    </source>
</evidence>
<gene>
    <name evidence="2" type="ORF">K504DRAFT_465892</name>
</gene>
<sequence>MTRTSEGFRPLVLKTDPKDLGGTRQRQREKLVCLVCCAIYVTGYVTLVWMAEP</sequence>
<protein>
    <submittedName>
        <fullName evidence="2">Uncharacterized protein</fullName>
    </submittedName>
</protein>
<name>A0A6G1KEE8_9PLEO</name>
<dbReference type="Proteomes" id="UP000799428">
    <property type="component" value="Unassembled WGS sequence"/>
</dbReference>
<organism evidence="2 3">
    <name type="scientific">Pleomassaria siparia CBS 279.74</name>
    <dbReference type="NCBI Taxonomy" id="1314801"/>
    <lineage>
        <taxon>Eukaryota</taxon>
        <taxon>Fungi</taxon>
        <taxon>Dikarya</taxon>
        <taxon>Ascomycota</taxon>
        <taxon>Pezizomycotina</taxon>
        <taxon>Dothideomycetes</taxon>
        <taxon>Pleosporomycetidae</taxon>
        <taxon>Pleosporales</taxon>
        <taxon>Pleomassariaceae</taxon>
        <taxon>Pleomassaria</taxon>
    </lineage>
</organism>
<evidence type="ECO:0000313" key="3">
    <source>
        <dbReference type="Proteomes" id="UP000799428"/>
    </source>
</evidence>
<proteinExistence type="predicted"/>
<keyword evidence="1" id="KW-0472">Membrane</keyword>
<accession>A0A6G1KEE8</accession>
<dbReference type="AlphaFoldDB" id="A0A6G1KEE8"/>